<feature type="transmembrane region" description="Helical" evidence="1">
    <location>
        <begin position="170"/>
        <end position="195"/>
    </location>
</feature>
<feature type="transmembrane region" description="Helical" evidence="1">
    <location>
        <begin position="111"/>
        <end position="131"/>
    </location>
</feature>
<evidence type="ECO:0000259" key="2">
    <source>
        <dbReference type="Pfam" id="PF00892"/>
    </source>
</evidence>
<feature type="transmembrane region" description="Helical" evidence="1">
    <location>
        <begin position="201"/>
        <end position="219"/>
    </location>
</feature>
<sequence>MITALGVLVIAPDALLLRFITLPAEQVVLWRGLLNMLGFFAIVVFRYRRHWVQAYLACTRVGIGCALLFTVSTFGFVLGNHFTKAGNVLVILASAPFIAALLSRFFLHERLALRTGLAIAGSMVGISLIVIDDLGSGSWLGSAFALLAALGLAGNLTLARSRPHIDMSPMLTLSGLFTATFAFIWIKFTGSAIALPDAVNAGWLLLLCALLLPIGFTLIQQGPQYIPSAEVSLLLLLETILGTLLVWWILSERPSPLALLGGAIVVSVIFIKNGIEFLKTAPAPLCKK</sequence>
<reference evidence="3 4" key="1">
    <citation type="submission" date="2021-03" db="EMBL/GenBank/DDBJ databases">
        <title>Oceanisphaera sp. nov., isolated from the intestine.</title>
        <authorList>
            <person name="Zhao L.-H."/>
            <person name="Shi L.-F."/>
        </authorList>
    </citation>
    <scope>NUCLEOTIDE SEQUENCE [LARGE SCALE GENOMIC DNA]</scope>
    <source>
        <strain evidence="3 4">DM8</strain>
    </source>
</reference>
<keyword evidence="1" id="KW-0472">Membrane</keyword>
<feature type="transmembrane region" description="Helical" evidence="1">
    <location>
        <begin position="231"/>
        <end position="250"/>
    </location>
</feature>
<keyword evidence="1" id="KW-0812">Transmembrane</keyword>
<name>A0ABS3NDL3_9GAMM</name>
<organism evidence="3 4">
    <name type="scientific">Oceanisphaera pacifica</name>
    <dbReference type="NCBI Taxonomy" id="2818389"/>
    <lineage>
        <taxon>Bacteria</taxon>
        <taxon>Pseudomonadati</taxon>
        <taxon>Pseudomonadota</taxon>
        <taxon>Gammaproteobacteria</taxon>
        <taxon>Aeromonadales</taxon>
        <taxon>Aeromonadaceae</taxon>
        <taxon>Oceanisphaera</taxon>
    </lineage>
</organism>
<feature type="domain" description="EamA" evidence="2">
    <location>
        <begin position="140"/>
        <end position="271"/>
    </location>
</feature>
<dbReference type="PANTHER" id="PTHR22911">
    <property type="entry name" value="ACYL-MALONYL CONDENSING ENZYME-RELATED"/>
    <property type="match status" value="1"/>
</dbReference>
<evidence type="ECO:0000313" key="3">
    <source>
        <dbReference type="EMBL" id="MBO1518678.1"/>
    </source>
</evidence>
<feature type="transmembrane region" description="Helical" evidence="1">
    <location>
        <begin position="54"/>
        <end position="79"/>
    </location>
</feature>
<dbReference type="SUPFAM" id="SSF103481">
    <property type="entry name" value="Multidrug resistance efflux transporter EmrE"/>
    <property type="match status" value="2"/>
</dbReference>
<dbReference type="Pfam" id="PF00892">
    <property type="entry name" value="EamA"/>
    <property type="match status" value="2"/>
</dbReference>
<accession>A0ABS3NDL3</accession>
<protein>
    <submittedName>
        <fullName evidence="3">DMT family transporter</fullName>
    </submittedName>
</protein>
<comment type="caution">
    <text evidence="3">The sequence shown here is derived from an EMBL/GenBank/DDBJ whole genome shotgun (WGS) entry which is preliminary data.</text>
</comment>
<dbReference type="InterPro" id="IPR000620">
    <property type="entry name" value="EamA_dom"/>
</dbReference>
<proteinExistence type="predicted"/>
<feature type="transmembrane region" description="Helical" evidence="1">
    <location>
        <begin position="28"/>
        <end position="47"/>
    </location>
</feature>
<dbReference type="Proteomes" id="UP000664882">
    <property type="component" value="Unassembled WGS sequence"/>
</dbReference>
<evidence type="ECO:0000313" key="4">
    <source>
        <dbReference type="Proteomes" id="UP000664882"/>
    </source>
</evidence>
<gene>
    <name evidence="3" type="ORF">J3U76_03335</name>
</gene>
<dbReference type="EMBL" id="JAGDFX010000003">
    <property type="protein sequence ID" value="MBO1518678.1"/>
    <property type="molecule type" value="Genomic_DNA"/>
</dbReference>
<feature type="transmembrane region" description="Helical" evidence="1">
    <location>
        <begin position="85"/>
        <end position="102"/>
    </location>
</feature>
<evidence type="ECO:0000256" key="1">
    <source>
        <dbReference type="SAM" id="Phobius"/>
    </source>
</evidence>
<feature type="transmembrane region" description="Helical" evidence="1">
    <location>
        <begin position="256"/>
        <end position="275"/>
    </location>
</feature>
<feature type="domain" description="EamA" evidence="2">
    <location>
        <begin position="21"/>
        <end position="130"/>
    </location>
</feature>
<dbReference type="InterPro" id="IPR037185">
    <property type="entry name" value="EmrE-like"/>
</dbReference>
<keyword evidence="4" id="KW-1185">Reference proteome</keyword>
<keyword evidence="1" id="KW-1133">Transmembrane helix</keyword>
<feature type="transmembrane region" description="Helical" evidence="1">
    <location>
        <begin position="137"/>
        <end position="158"/>
    </location>
</feature>